<dbReference type="PANTHER" id="PTHR47962:SF7">
    <property type="entry name" value="MITOCHONDRIAL ATP-DEPENDENT HELICASE IRC3-RELATED"/>
    <property type="match status" value="1"/>
</dbReference>
<protein>
    <submittedName>
        <fullName evidence="3">DUF3427 domain-containing protein</fullName>
    </submittedName>
</protein>
<feature type="domain" description="Helicase C-terminal" evidence="2">
    <location>
        <begin position="539"/>
        <end position="696"/>
    </location>
</feature>
<dbReference type="Pfam" id="PF04851">
    <property type="entry name" value="ResIII"/>
    <property type="match status" value="1"/>
</dbReference>
<evidence type="ECO:0000259" key="2">
    <source>
        <dbReference type="PROSITE" id="PS51194"/>
    </source>
</evidence>
<dbReference type="InterPro" id="IPR025202">
    <property type="entry name" value="PLD-like_dom"/>
</dbReference>
<dbReference type="CDD" id="cd18032">
    <property type="entry name" value="DEXHc_RE_I_III_res"/>
    <property type="match status" value="1"/>
</dbReference>
<organism evidence="3 4">
    <name type="scientific">Brachybacterium rhamnosum</name>
    <dbReference type="NCBI Taxonomy" id="173361"/>
    <lineage>
        <taxon>Bacteria</taxon>
        <taxon>Bacillati</taxon>
        <taxon>Actinomycetota</taxon>
        <taxon>Actinomycetes</taxon>
        <taxon>Micrococcales</taxon>
        <taxon>Dermabacteraceae</taxon>
        <taxon>Brachybacterium</taxon>
    </lineage>
</organism>
<dbReference type="SUPFAM" id="SSF56024">
    <property type="entry name" value="Phospholipase D/nuclease"/>
    <property type="match status" value="1"/>
</dbReference>
<dbReference type="Pfam" id="PF00271">
    <property type="entry name" value="Helicase_C"/>
    <property type="match status" value="1"/>
</dbReference>
<dbReference type="Gene3D" id="3.40.50.300">
    <property type="entry name" value="P-loop containing nucleotide triphosphate hydrolases"/>
    <property type="match status" value="2"/>
</dbReference>
<evidence type="ECO:0000259" key="1">
    <source>
        <dbReference type="PROSITE" id="PS51192"/>
    </source>
</evidence>
<dbReference type="Pfam" id="PF11907">
    <property type="entry name" value="DUF3427"/>
    <property type="match status" value="1"/>
</dbReference>
<evidence type="ECO:0000313" key="4">
    <source>
        <dbReference type="Proteomes" id="UP001597280"/>
    </source>
</evidence>
<dbReference type="Gene3D" id="3.30.870.10">
    <property type="entry name" value="Endonuclease Chain A"/>
    <property type="match status" value="1"/>
</dbReference>
<proteinExistence type="predicted"/>
<dbReference type="CDD" id="cd09203">
    <property type="entry name" value="PLDc_N_DEXD_b1"/>
    <property type="match status" value="1"/>
</dbReference>
<feature type="domain" description="Helicase ATP-binding" evidence="1">
    <location>
        <begin position="323"/>
        <end position="479"/>
    </location>
</feature>
<dbReference type="PROSITE" id="PS51192">
    <property type="entry name" value="HELICASE_ATP_BIND_1"/>
    <property type="match status" value="1"/>
</dbReference>
<comment type="caution">
    <text evidence="3">The sequence shown here is derived from an EMBL/GenBank/DDBJ whole genome shotgun (WGS) entry which is preliminary data.</text>
</comment>
<dbReference type="SMART" id="SM00490">
    <property type="entry name" value="HELICc"/>
    <property type="match status" value="1"/>
</dbReference>
<dbReference type="InterPro" id="IPR001650">
    <property type="entry name" value="Helicase_C-like"/>
</dbReference>
<dbReference type="SMART" id="SM00487">
    <property type="entry name" value="DEXDc"/>
    <property type="match status" value="1"/>
</dbReference>
<gene>
    <name evidence="3" type="ORF">ACFSDA_03305</name>
</gene>
<dbReference type="PANTHER" id="PTHR47962">
    <property type="entry name" value="ATP-DEPENDENT HELICASE LHR-RELATED-RELATED"/>
    <property type="match status" value="1"/>
</dbReference>
<dbReference type="InterPro" id="IPR014001">
    <property type="entry name" value="Helicase_ATP-bd"/>
</dbReference>
<evidence type="ECO:0000313" key="3">
    <source>
        <dbReference type="EMBL" id="MFD1834094.1"/>
    </source>
</evidence>
<accession>A0ABW4PUZ5</accession>
<dbReference type="Pfam" id="PF13091">
    <property type="entry name" value="PLDc_2"/>
    <property type="match status" value="1"/>
</dbReference>
<dbReference type="PROSITE" id="PS51194">
    <property type="entry name" value="HELICASE_CTER"/>
    <property type="match status" value="1"/>
</dbReference>
<dbReference type="CDD" id="cd18799">
    <property type="entry name" value="SF2_C_EcoAI-like"/>
    <property type="match status" value="1"/>
</dbReference>
<keyword evidence="4" id="KW-1185">Reference proteome</keyword>
<dbReference type="InterPro" id="IPR027417">
    <property type="entry name" value="P-loop_NTPase"/>
</dbReference>
<dbReference type="InterPro" id="IPR021835">
    <property type="entry name" value="DUF3427"/>
</dbReference>
<sequence length="1047" mass="116090">MIPADRLDPGLYELLVTTGLADLITTAEANGLTAPTTDVDAAEVTHVLTQHISTVVEQALREAPPEQRIDLANSVLSALPLAGQQGQVSPGPRLLTEVSRPGAIPLDRPATRLSDVALMTNARNDPQLGSELRREMASADRIDLLCAFVQWSGIRVLEDSLKAAADRGVPIRVLTTTYIGATDRRALDYFVRALGAEVRINYDAQSTHLHAKAWMFHRDSGYTTAYVGSSNMSRAALVDGLEWNVKLSRPVTSTLLDKFASTFDTYWDSREFASYDPDADAEYLDALLAKNGGRGRSTLVGISSLDVRPYPHQQEILDDLQSERETRGRHKNLVIAATGTGKTVVAALDYKRLRPSAHQRPRLLFLAHRKEILEQSLRTYRDVLKEEAFGELLVDGHRPLKGTHVFASVQSMARTQELERWGPSHFDIVVIDEFHHADANSYRRVLDHFTPTELLGLTATPERADGVNVTQAFFDGRAASELRLWDALEADLLVPFHYFGIGDGVDLRSLRFSRGRYDTGQLEQAFTGNDARAAKILAAVEDKVTEPQSMRALGFCVSVEHAHYMARVFNDAGLPALALSGESHPEERRRGLESLRSGDVTCLFAVDLFNEGLDIPMIDTVLMLRPTQSSTIFLQQLGRGLRRAEGKSVLTVLDFVGLQNEAFRFDLKYRALTGLSRNQLQRNIEEGFPFLPPGSQIVFDAVAQDIVLSNVKKQLKLSTRDLVADVRQHLPENVAPEDYNLGTYLESAERSLADVYAPPTRTFGGNQRASSWSALVDWAFPNVEVQGELSVEDDVLLRRVRTLTHVDDADRIAAYRSLLAAPELPADVETNLYAAMLYFSIWSTGTRGIRAGLEELRSRPLVVRELLNLLEYKAQAGRVRPEPLSGRSSATPLRSHATYSREELLAGLGLGTRDIGTPGAIREGVKWLPTLQADALLVTLKKSETDYSPTTMYRDYAINQNHFHWESQSTTGAHSPTGQRYINHAARGSDVILFVRRSKTGDLGTEPYTCLGTVQFQQATGSKPMQIVWKLDREMPMDLFLEAKAAV</sequence>
<dbReference type="SUPFAM" id="SSF52540">
    <property type="entry name" value="P-loop containing nucleoside triphosphate hydrolases"/>
    <property type="match status" value="1"/>
</dbReference>
<dbReference type="Proteomes" id="UP001597280">
    <property type="component" value="Unassembled WGS sequence"/>
</dbReference>
<dbReference type="InterPro" id="IPR006935">
    <property type="entry name" value="Helicase/UvrB_N"/>
</dbReference>
<name>A0ABW4PUZ5_9MICO</name>
<dbReference type="EMBL" id="JBHUFL010000002">
    <property type="protein sequence ID" value="MFD1834094.1"/>
    <property type="molecule type" value="Genomic_DNA"/>
</dbReference>
<dbReference type="InterPro" id="IPR052511">
    <property type="entry name" value="ATP-dep_Helicase"/>
</dbReference>
<reference evidence="4" key="1">
    <citation type="journal article" date="2019" name="Int. J. Syst. Evol. Microbiol.">
        <title>The Global Catalogue of Microorganisms (GCM) 10K type strain sequencing project: providing services to taxonomists for standard genome sequencing and annotation.</title>
        <authorList>
            <consortium name="The Broad Institute Genomics Platform"/>
            <consortium name="The Broad Institute Genome Sequencing Center for Infectious Disease"/>
            <person name="Wu L."/>
            <person name="Ma J."/>
        </authorList>
    </citation>
    <scope>NUCLEOTIDE SEQUENCE [LARGE SCALE GENOMIC DNA]</scope>
    <source>
        <strain evidence="4">JCM 11650</strain>
    </source>
</reference>